<evidence type="ECO:0000313" key="3">
    <source>
        <dbReference type="Proteomes" id="UP000002872"/>
    </source>
</evidence>
<dbReference type="EMBL" id="GL870883">
    <property type="protein sequence ID" value="EIJ87397.1"/>
    <property type="molecule type" value="Genomic_DNA"/>
</dbReference>
<feature type="region of interest" description="Disordered" evidence="1">
    <location>
        <begin position="115"/>
        <end position="179"/>
    </location>
</feature>
<sequence length="179" mass="20204">MALQHILLKGIITIIGIGYLFKIYKVINNLPEEMDSIEESGNTKDSEQIDNKKIVKDSAVILDKKDEKTKYKKSGVKNSTAEKKPINKKIYANRTTKITNKKDKKLDLLEDTKEKSVQVKKDGKKKANLAKSNKHTHNTPSDLSNPEQNLQPTAVPLKKITEPETSLKSPNSSIRPPWK</sequence>
<proteinExistence type="predicted"/>
<dbReference type="OrthoDB" id="10591518at2759"/>
<dbReference type="InParanoid" id="I3EDV0"/>
<gene>
    <name evidence="2" type="ORF">NEQG_02520</name>
</gene>
<dbReference type="HOGENOM" id="CLU_1503841_0_0_1"/>
<feature type="region of interest" description="Disordered" evidence="1">
    <location>
        <begin position="72"/>
        <end position="95"/>
    </location>
</feature>
<dbReference type="Proteomes" id="UP000002872">
    <property type="component" value="Unassembled WGS sequence"/>
</dbReference>
<accession>I3EDV0</accession>
<keyword evidence="3" id="KW-1185">Reference proteome</keyword>
<reference evidence="2" key="1">
    <citation type="submission" date="2011-01" db="EMBL/GenBank/DDBJ databases">
        <title>The Genome Sequence of Nematocida parisii strain ERTm3.</title>
        <authorList>
            <consortium name="The Broad Institute Genome Sequencing Platform"/>
            <consortium name="The Broad Institute Genome Sequencing Center for Infectious Disease"/>
            <person name="Cuomo C."/>
            <person name="Troemel E."/>
            <person name="Young S.K."/>
            <person name="Zeng Q."/>
            <person name="Gargeya S."/>
            <person name="Fitzgerald M."/>
            <person name="Haas B."/>
            <person name="Abouelleil A."/>
            <person name="Alvarado L."/>
            <person name="Arachchi H.M."/>
            <person name="Berlin A."/>
            <person name="Chapman S.B."/>
            <person name="Gearin G."/>
            <person name="Goldberg J."/>
            <person name="Griggs A."/>
            <person name="Gujja S."/>
            <person name="Hansen M."/>
            <person name="Heiman D."/>
            <person name="Howarth C."/>
            <person name="Larimer J."/>
            <person name="Lui A."/>
            <person name="MacDonald P.J.P."/>
            <person name="McCowen C."/>
            <person name="Montmayeur A."/>
            <person name="Murphy C."/>
            <person name="Neiman D."/>
            <person name="Pearson M."/>
            <person name="Priest M."/>
            <person name="Roberts A."/>
            <person name="Saif S."/>
            <person name="Shea T."/>
            <person name="Sisk P."/>
            <person name="Stolte C."/>
            <person name="Sykes S."/>
            <person name="Wortman J."/>
            <person name="Nusbaum C."/>
            <person name="Birren B."/>
        </authorList>
    </citation>
    <scope>NUCLEOTIDE SEQUENCE</scope>
    <source>
        <strain evidence="2">ERTm3</strain>
    </source>
</reference>
<dbReference type="VEuPathDB" id="MicrosporidiaDB:NEQG_02520"/>
<evidence type="ECO:0000313" key="2">
    <source>
        <dbReference type="EMBL" id="EIJ87397.1"/>
    </source>
</evidence>
<feature type="compositionally biased region" description="Polar residues" evidence="1">
    <location>
        <begin position="163"/>
        <end position="179"/>
    </location>
</feature>
<protein>
    <submittedName>
        <fullName evidence="2">Uncharacterized protein</fullName>
    </submittedName>
</protein>
<evidence type="ECO:0000256" key="1">
    <source>
        <dbReference type="SAM" id="MobiDB-lite"/>
    </source>
</evidence>
<name>I3EDV0_NEMP3</name>
<dbReference type="AlphaFoldDB" id="I3EDV0"/>
<feature type="compositionally biased region" description="Basic residues" evidence="1">
    <location>
        <begin position="122"/>
        <end position="137"/>
    </location>
</feature>
<organism evidence="2 3">
    <name type="scientific">Nematocida parisii (strain ERTm3)</name>
    <name type="common">Nematode killer fungus</name>
    <dbReference type="NCBI Taxonomy" id="935791"/>
    <lineage>
        <taxon>Eukaryota</taxon>
        <taxon>Fungi</taxon>
        <taxon>Fungi incertae sedis</taxon>
        <taxon>Microsporidia</taxon>
        <taxon>Nematocida</taxon>
    </lineage>
</organism>
<feature type="compositionally biased region" description="Polar residues" evidence="1">
    <location>
        <begin position="138"/>
        <end position="152"/>
    </location>
</feature>